<dbReference type="InterPro" id="IPR051179">
    <property type="entry name" value="WD_repeat_multifunction"/>
</dbReference>
<dbReference type="InterPro" id="IPR015943">
    <property type="entry name" value="WD40/YVTN_repeat-like_dom_sf"/>
</dbReference>
<feature type="repeat" description="WD" evidence="3">
    <location>
        <begin position="45"/>
        <end position="82"/>
    </location>
</feature>
<dbReference type="PROSITE" id="PS00678">
    <property type="entry name" value="WD_REPEATS_1"/>
    <property type="match status" value="1"/>
</dbReference>
<dbReference type="EMBL" id="LXQA010180920">
    <property type="protein sequence ID" value="MCI30606.1"/>
    <property type="molecule type" value="Genomic_DNA"/>
</dbReference>
<evidence type="ECO:0000313" key="5">
    <source>
        <dbReference type="Proteomes" id="UP000265520"/>
    </source>
</evidence>
<evidence type="ECO:0000256" key="3">
    <source>
        <dbReference type="PROSITE-ProRule" id="PRU00221"/>
    </source>
</evidence>
<dbReference type="AlphaFoldDB" id="A0A392R435"/>
<reference evidence="4 5" key="1">
    <citation type="journal article" date="2018" name="Front. Plant Sci.">
        <title>Red Clover (Trifolium pratense) and Zigzag Clover (T. medium) - A Picture of Genomic Similarities and Differences.</title>
        <authorList>
            <person name="Dluhosova J."/>
            <person name="Istvanek J."/>
            <person name="Nedelnik J."/>
            <person name="Repkova J."/>
        </authorList>
    </citation>
    <scope>NUCLEOTIDE SEQUENCE [LARGE SCALE GENOMIC DNA]</scope>
    <source>
        <strain evidence="5">cv. 10/8</strain>
        <tissue evidence="4">Leaf</tissue>
    </source>
</reference>
<evidence type="ECO:0000256" key="2">
    <source>
        <dbReference type="ARBA" id="ARBA00022737"/>
    </source>
</evidence>
<keyword evidence="2" id="KW-0677">Repeat</keyword>
<dbReference type="PANTHER" id="PTHR19857">
    <property type="entry name" value="MITOCHONDRIAL DIVISION PROTEIN 1-RELATED"/>
    <property type="match status" value="1"/>
</dbReference>
<sequence length="82" mass="9086">MLESCYVQYGVTCLIWLGTSYVATGSNDGVVRIWDSRSGECVRTFRGHSENIQSLSLSANGEYLVSASMDHTARVFDVKGFR</sequence>
<dbReference type="Gene3D" id="2.130.10.10">
    <property type="entry name" value="YVTN repeat-like/Quinoprotein amine dehydrogenase"/>
    <property type="match status" value="1"/>
</dbReference>
<dbReference type="PANTHER" id="PTHR19857:SF8">
    <property type="entry name" value="ANGIO-ASSOCIATED MIGRATORY CELL PROTEIN"/>
    <property type="match status" value="1"/>
</dbReference>
<dbReference type="PROSITE" id="PS50082">
    <property type="entry name" value="WD_REPEATS_2"/>
    <property type="match status" value="2"/>
</dbReference>
<protein>
    <submittedName>
        <fullName evidence="4">Vegetative incompatibility protein HET-E-1-like</fullName>
    </submittedName>
</protein>
<dbReference type="InterPro" id="IPR036322">
    <property type="entry name" value="WD40_repeat_dom_sf"/>
</dbReference>
<comment type="caution">
    <text evidence="4">The sequence shown here is derived from an EMBL/GenBank/DDBJ whole genome shotgun (WGS) entry which is preliminary data.</text>
</comment>
<organism evidence="4 5">
    <name type="scientific">Trifolium medium</name>
    <dbReference type="NCBI Taxonomy" id="97028"/>
    <lineage>
        <taxon>Eukaryota</taxon>
        <taxon>Viridiplantae</taxon>
        <taxon>Streptophyta</taxon>
        <taxon>Embryophyta</taxon>
        <taxon>Tracheophyta</taxon>
        <taxon>Spermatophyta</taxon>
        <taxon>Magnoliopsida</taxon>
        <taxon>eudicotyledons</taxon>
        <taxon>Gunneridae</taxon>
        <taxon>Pentapetalae</taxon>
        <taxon>rosids</taxon>
        <taxon>fabids</taxon>
        <taxon>Fabales</taxon>
        <taxon>Fabaceae</taxon>
        <taxon>Papilionoideae</taxon>
        <taxon>50 kb inversion clade</taxon>
        <taxon>NPAAA clade</taxon>
        <taxon>Hologalegina</taxon>
        <taxon>IRL clade</taxon>
        <taxon>Trifolieae</taxon>
        <taxon>Trifolium</taxon>
    </lineage>
</organism>
<keyword evidence="5" id="KW-1185">Reference proteome</keyword>
<evidence type="ECO:0000256" key="1">
    <source>
        <dbReference type="ARBA" id="ARBA00022574"/>
    </source>
</evidence>
<name>A0A392R435_9FABA</name>
<dbReference type="Proteomes" id="UP000265520">
    <property type="component" value="Unassembled WGS sequence"/>
</dbReference>
<dbReference type="SMART" id="SM00320">
    <property type="entry name" value="WD40"/>
    <property type="match status" value="2"/>
</dbReference>
<proteinExistence type="predicted"/>
<dbReference type="InterPro" id="IPR001680">
    <property type="entry name" value="WD40_rpt"/>
</dbReference>
<accession>A0A392R435</accession>
<evidence type="ECO:0000313" key="4">
    <source>
        <dbReference type="EMBL" id="MCI30606.1"/>
    </source>
</evidence>
<dbReference type="InterPro" id="IPR019775">
    <property type="entry name" value="WD40_repeat_CS"/>
</dbReference>
<dbReference type="SUPFAM" id="SSF50978">
    <property type="entry name" value="WD40 repeat-like"/>
    <property type="match status" value="1"/>
</dbReference>
<dbReference type="PROSITE" id="PS50294">
    <property type="entry name" value="WD_REPEATS_REGION"/>
    <property type="match status" value="1"/>
</dbReference>
<dbReference type="Pfam" id="PF00400">
    <property type="entry name" value="WD40"/>
    <property type="match status" value="2"/>
</dbReference>
<feature type="repeat" description="WD" evidence="3">
    <location>
        <begin position="20"/>
        <end position="44"/>
    </location>
</feature>
<keyword evidence="1 3" id="KW-0853">WD repeat</keyword>